<keyword evidence="4" id="KW-0547">Nucleotide-binding</keyword>
<keyword evidence="5" id="KW-0418">Kinase</keyword>
<evidence type="ECO:0000256" key="7">
    <source>
        <dbReference type="ARBA" id="ARBA00047899"/>
    </source>
</evidence>
<dbReference type="Proteomes" id="UP000785679">
    <property type="component" value="Unassembled WGS sequence"/>
</dbReference>
<organism evidence="11 12">
    <name type="scientific">Halteria grandinella</name>
    <dbReference type="NCBI Taxonomy" id="5974"/>
    <lineage>
        <taxon>Eukaryota</taxon>
        <taxon>Sar</taxon>
        <taxon>Alveolata</taxon>
        <taxon>Ciliophora</taxon>
        <taxon>Intramacronucleata</taxon>
        <taxon>Spirotrichea</taxon>
        <taxon>Stichotrichia</taxon>
        <taxon>Sporadotrichida</taxon>
        <taxon>Halteriidae</taxon>
        <taxon>Halteria</taxon>
    </lineage>
</organism>
<comment type="caution">
    <text evidence="11">The sequence shown here is derived from an EMBL/GenBank/DDBJ whole genome shotgun (WGS) entry which is preliminary data.</text>
</comment>
<reference evidence="11" key="1">
    <citation type="submission" date="2019-06" db="EMBL/GenBank/DDBJ databases">
        <authorList>
            <person name="Zheng W."/>
        </authorList>
    </citation>
    <scope>NUCLEOTIDE SEQUENCE</scope>
    <source>
        <strain evidence="11">QDHG01</strain>
    </source>
</reference>
<comment type="catalytic activity">
    <reaction evidence="8">
        <text>L-seryl-[protein] + ATP = O-phospho-L-seryl-[protein] + ADP + H(+)</text>
        <dbReference type="Rhea" id="RHEA:17989"/>
        <dbReference type="Rhea" id="RHEA-COMP:9863"/>
        <dbReference type="Rhea" id="RHEA-COMP:11604"/>
        <dbReference type="ChEBI" id="CHEBI:15378"/>
        <dbReference type="ChEBI" id="CHEBI:29999"/>
        <dbReference type="ChEBI" id="CHEBI:30616"/>
        <dbReference type="ChEBI" id="CHEBI:83421"/>
        <dbReference type="ChEBI" id="CHEBI:456216"/>
        <dbReference type="EC" id="2.7.11.1"/>
    </reaction>
</comment>
<dbReference type="PROSITE" id="PS50011">
    <property type="entry name" value="PROTEIN_KINASE_DOM"/>
    <property type="match status" value="1"/>
</dbReference>
<evidence type="ECO:0000256" key="4">
    <source>
        <dbReference type="ARBA" id="ARBA00022741"/>
    </source>
</evidence>
<comment type="catalytic activity">
    <reaction evidence="7">
        <text>L-threonyl-[protein] + ATP = O-phospho-L-threonyl-[protein] + ADP + H(+)</text>
        <dbReference type="Rhea" id="RHEA:46608"/>
        <dbReference type="Rhea" id="RHEA-COMP:11060"/>
        <dbReference type="Rhea" id="RHEA-COMP:11605"/>
        <dbReference type="ChEBI" id="CHEBI:15378"/>
        <dbReference type="ChEBI" id="CHEBI:30013"/>
        <dbReference type="ChEBI" id="CHEBI:30616"/>
        <dbReference type="ChEBI" id="CHEBI:61977"/>
        <dbReference type="ChEBI" id="CHEBI:456216"/>
        <dbReference type="EC" id="2.7.11.1"/>
    </reaction>
</comment>
<evidence type="ECO:0000256" key="6">
    <source>
        <dbReference type="ARBA" id="ARBA00022840"/>
    </source>
</evidence>
<keyword evidence="3" id="KW-0808">Transferase</keyword>
<dbReference type="GO" id="GO:0005524">
    <property type="term" value="F:ATP binding"/>
    <property type="evidence" value="ECO:0007669"/>
    <property type="project" value="UniProtKB-KW"/>
</dbReference>
<evidence type="ECO:0000256" key="2">
    <source>
        <dbReference type="ARBA" id="ARBA00022527"/>
    </source>
</evidence>
<dbReference type="EMBL" id="RRYP01007294">
    <property type="protein sequence ID" value="TNV80597.1"/>
    <property type="molecule type" value="Genomic_DNA"/>
</dbReference>
<dbReference type="InterPro" id="IPR011009">
    <property type="entry name" value="Kinase-like_dom_sf"/>
</dbReference>
<feature type="compositionally biased region" description="Basic and acidic residues" evidence="9">
    <location>
        <begin position="1"/>
        <end position="17"/>
    </location>
</feature>
<dbReference type="EC" id="2.7.11.1" evidence="1"/>
<dbReference type="Gene3D" id="1.10.510.10">
    <property type="entry name" value="Transferase(Phosphotransferase) domain 1"/>
    <property type="match status" value="1"/>
</dbReference>
<feature type="region of interest" description="Disordered" evidence="9">
    <location>
        <begin position="418"/>
        <end position="437"/>
    </location>
</feature>
<dbReference type="Gene3D" id="3.30.200.20">
    <property type="entry name" value="Phosphorylase Kinase, domain 1"/>
    <property type="match status" value="1"/>
</dbReference>
<dbReference type="SUPFAM" id="SSF56112">
    <property type="entry name" value="Protein kinase-like (PK-like)"/>
    <property type="match status" value="1"/>
</dbReference>
<proteinExistence type="predicted"/>
<dbReference type="Pfam" id="PF00069">
    <property type="entry name" value="Pkinase"/>
    <property type="match status" value="1"/>
</dbReference>
<dbReference type="GO" id="GO:0007165">
    <property type="term" value="P:signal transduction"/>
    <property type="evidence" value="ECO:0007669"/>
    <property type="project" value="TreeGrafter"/>
</dbReference>
<evidence type="ECO:0000259" key="10">
    <source>
        <dbReference type="PROSITE" id="PS50011"/>
    </source>
</evidence>
<dbReference type="PROSITE" id="PS00108">
    <property type="entry name" value="PROTEIN_KINASE_ST"/>
    <property type="match status" value="1"/>
</dbReference>
<evidence type="ECO:0000256" key="3">
    <source>
        <dbReference type="ARBA" id="ARBA00022679"/>
    </source>
</evidence>
<dbReference type="SMART" id="SM00220">
    <property type="entry name" value="S_TKc"/>
    <property type="match status" value="1"/>
</dbReference>
<dbReference type="AlphaFoldDB" id="A0A8J8T365"/>
<dbReference type="OrthoDB" id="6513151at2759"/>
<keyword evidence="12" id="KW-1185">Reference proteome</keyword>
<evidence type="ECO:0000256" key="5">
    <source>
        <dbReference type="ARBA" id="ARBA00022777"/>
    </source>
</evidence>
<evidence type="ECO:0000256" key="9">
    <source>
        <dbReference type="SAM" id="MobiDB-lite"/>
    </source>
</evidence>
<dbReference type="PANTHER" id="PTHR43895:SF32">
    <property type="entry name" value="SERINE_THREONINE-PROTEIN KINASE CHK1"/>
    <property type="match status" value="1"/>
</dbReference>
<dbReference type="InterPro" id="IPR008271">
    <property type="entry name" value="Ser/Thr_kinase_AS"/>
</dbReference>
<evidence type="ECO:0000256" key="1">
    <source>
        <dbReference type="ARBA" id="ARBA00012513"/>
    </source>
</evidence>
<evidence type="ECO:0000256" key="8">
    <source>
        <dbReference type="ARBA" id="ARBA00048679"/>
    </source>
</evidence>
<feature type="region of interest" description="Disordered" evidence="9">
    <location>
        <begin position="1"/>
        <end position="52"/>
    </location>
</feature>
<name>A0A8J8T365_HALGN</name>
<dbReference type="PANTHER" id="PTHR43895">
    <property type="entry name" value="CALCIUM/CALMODULIN-DEPENDENT PROTEIN KINASE KINASE-RELATED"/>
    <property type="match status" value="1"/>
</dbReference>
<feature type="domain" description="Protein kinase" evidence="10">
    <location>
        <begin position="63"/>
        <end position="359"/>
    </location>
</feature>
<dbReference type="GO" id="GO:0004674">
    <property type="term" value="F:protein serine/threonine kinase activity"/>
    <property type="evidence" value="ECO:0007669"/>
    <property type="project" value="UniProtKB-KW"/>
</dbReference>
<evidence type="ECO:0000313" key="12">
    <source>
        <dbReference type="Proteomes" id="UP000785679"/>
    </source>
</evidence>
<sequence length="576" mass="65479">METLSDFEKQKQQEQQRIDSAPTRQSTSQESNALSEAASASEQVGAAEVPMEEAEDGQFVKGYQFRYNIAHGGFGEVWLAQDVLTGKYVAIKVPLLYKTVSQRVGRNLVQKKVKLNPEKIMSVVEEMKQEKANADLIGRMEGDDNLFHPRFIRVPAFKIDARNFSADLTNNEQLGNEKERIPCYLALEYAENHTLLKLVMTLHSQHGGFSEPLARFMFHQLTEALIHIHSKRMVHLDIKHDNILLDKECNCKLADFGFAMVVPDGDLIDVEKCTKEYAPPEVLNYRGPYNAFKSDIHQMGVVFFSALTCKYPDRKAWGTRWSGFEHRFTPELRDLVDSMLAYNPANRPTAFQIIEHPWWALTHLPNGSSLQITNEEYTAIVFLAKSLVPNVFELQPGQVSAGGLGGVDLHDFIERDVKGETDEVDAKREPDQRRTERTVSQEMLQHIMGEYLIFDTSFQGGELILEEIEIAVSSALDSDKYDSVQSASHYRALISREKESDGEEQQAKEQILVEVVRVVPNDQLKTAMADDEDKVYAAIFTRDEGSDLLNFLNVTSKLKEYLGKQEYLHDAYKTRQ</sequence>
<evidence type="ECO:0000313" key="11">
    <source>
        <dbReference type="EMBL" id="TNV80597.1"/>
    </source>
</evidence>
<feature type="compositionally biased region" description="Low complexity" evidence="9">
    <location>
        <begin position="30"/>
        <end position="42"/>
    </location>
</feature>
<accession>A0A8J8T365</accession>
<keyword evidence="6" id="KW-0067">ATP-binding</keyword>
<dbReference type="InterPro" id="IPR000719">
    <property type="entry name" value="Prot_kinase_dom"/>
</dbReference>
<protein>
    <recommendedName>
        <fullName evidence="1">non-specific serine/threonine protein kinase</fullName>
        <ecNumber evidence="1">2.7.11.1</ecNumber>
    </recommendedName>
</protein>
<gene>
    <name evidence="11" type="ORF">FGO68_gene11136</name>
</gene>
<keyword evidence="2" id="KW-0723">Serine/threonine-protein kinase</keyword>